<keyword evidence="2" id="KW-1185">Reference proteome</keyword>
<proteinExistence type="predicted"/>
<protein>
    <submittedName>
        <fullName evidence="1">Uncharacterized protein</fullName>
    </submittedName>
</protein>
<accession>A0A2I0IBU9</accession>
<evidence type="ECO:0000313" key="1">
    <source>
        <dbReference type="EMBL" id="PKI41469.1"/>
    </source>
</evidence>
<organism evidence="1 2">
    <name type="scientific">Punica granatum</name>
    <name type="common">Pomegranate</name>
    <dbReference type="NCBI Taxonomy" id="22663"/>
    <lineage>
        <taxon>Eukaryota</taxon>
        <taxon>Viridiplantae</taxon>
        <taxon>Streptophyta</taxon>
        <taxon>Embryophyta</taxon>
        <taxon>Tracheophyta</taxon>
        <taxon>Spermatophyta</taxon>
        <taxon>Magnoliopsida</taxon>
        <taxon>eudicotyledons</taxon>
        <taxon>Gunneridae</taxon>
        <taxon>Pentapetalae</taxon>
        <taxon>rosids</taxon>
        <taxon>malvids</taxon>
        <taxon>Myrtales</taxon>
        <taxon>Lythraceae</taxon>
        <taxon>Punica</taxon>
    </lineage>
</organism>
<evidence type="ECO:0000313" key="2">
    <source>
        <dbReference type="Proteomes" id="UP000233551"/>
    </source>
</evidence>
<dbReference type="Proteomes" id="UP000233551">
    <property type="component" value="Unassembled WGS sequence"/>
</dbReference>
<name>A0A2I0IBU9_PUNGR</name>
<comment type="caution">
    <text evidence="1">The sequence shown here is derived from an EMBL/GenBank/DDBJ whole genome shotgun (WGS) entry which is preliminary data.</text>
</comment>
<gene>
    <name evidence="1" type="ORF">CRG98_038144</name>
</gene>
<sequence length="154" mass="18289">MAVEFRQAFQRMSQHLEQIFDNVTRAPTPEEMHNQVDAPPTHLAETRLANGGQQQPLIRHMRPARWMKPSQNVPIMQWPRIEHPKFPRPLTKTEKRRLQRKRQAQRLAYEGKNVVKPRQRHVPPIKRVVQKEPQKEVLPTTKFNNPQCQGFCPW</sequence>
<reference evidence="1 2" key="1">
    <citation type="submission" date="2017-11" db="EMBL/GenBank/DDBJ databases">
        <title>De-novo sequencing of pomegranate (Punica granatum L.) genome.</title>
        <authorList>
            <person name="Akparov Z."/>
            <person name="Amiraslanov A."/>
            <person name="Hajiyeva S."/>
            <person name="Abbasov M."/>
            <person name="Kaur K."/>
            <person name="Hamwieh A."/>
            <person name="Solovyev V."/>
            <person name="Salamov A."/>
            <person name="Braich B."/>
            <person name="Kosarev P."/>
            <person name="Mahmoud A."/>
            <person name="Hajiyev E."/>
            <person name="Babayeva S."/>
            <person name="Izzatullayeva V."/>
            <person name="Mammadov A."/>
            <person name="Mammadov A."/>
            <person name="Sharifova S."/>
            <person name="Ojaghi J."/>
            <person name="Eynullazada K."/>
            <person name="Bayramov B."/>
            <person name="Abdulazimova A."/>
            <person name="Shahmuradov I."/>
        </authorList>
    </citation>
    <scope>NUCLEOTIDE SEQUENCE [LARGE SCALE GENOMIC DNA]</scope>
    <source>
        <strain evidence="2">cv. AG2017</strain>
        <tissue evidence="1">Leaf</tissue>
    </source>
</reference>
<dbReference type="AlphaFoldDB" id="A0A2I0IBU9"/>
<dbReference type="EMBL" id="PGOL01003367">
    <property type="protein sequence ID" value="PKI41469.1"/>
    <property type="molecule type" value="Genomic_DNA"/>
</dbReference>